<sequence>MKGASVKLFMVLAILAAFACVAHGLPFEWHQGLGNDIWAQGCDFLGNDIRTVPMTHALSCGDTCRGYTGCNHWAWNRDQCFLKSADSVWITDAVQYRGSTYATCGLMNSL</sequence>
<keyword evidence="2" id="KW-1185">Reference proteome</keyword>
<proteinExistence type="predicted"/>
<protein>
    <submittedName>
        <fullName evidence="1">Uncharacterized protein</fullName>
    </submittedName>
</protein>
<reference evidence="1" key="1">
    <citation type="submission" date="2019-11" db="EMBL/GenBank/DDBJ databases">
        <title>Nori genome reveals adaptations in red seaweeds to the harsh intertidal environment.</title>
        <authorList>
            <person name="Wang D."/>
            <person name="Mao Y."/>
        </authorList>
    </citation>
    <scope>NUCLEOTIDE SEQUENCE</scope>
    <source>
        <tissue evidence="1">Gametophyte</tissue>
    </source>
</reference>
<comment type="caution">
    <text evidence="1">The sequence shown here is derived from an EMBL/GenBank/DDBJ whole genome shotgun (WGS) entry which is preliminary data.</text>
</comment>
<name>A0ACC3BT99_PYRYE</name>
<organism evidence="1 2">
    <name type="scientific">Pyropia yezoensis</name>
    <name type="common">Susabi-nori</name>
    <name type="synonym">Porphyra yezoensis</name>
    <dbReference type="NCBI Taxonomy" id="2788"/>
    <lineage>
        <taxon>Eukaryota</taxon>
        <taxon>Rhodophyta</taxon>
        <taxon>Bangiophyceae</taxon>
        <taxon>Bangiales</taxon>
        <taxon>Bangiaceae</taxon>
        <taxon>Pyropia</taxon>
    </lineage>
</organism>
<accession>A0ACC3BT99</accession>
<dbReference type="Proteomes" id="UP000798662">
    <property type="component" value="Chromosome 1"/>
</dbReference>
<evidence type="ECO:0000313" key="1">
    <source>
        <dbReference type="EMBL" id="KAK1860934.1"/>
    </source>
</evidence>
<evidence type="ECO:0000313" key="2">
    <source>
        <dbReference type="Proteomes" id="UP000798662"/>
    </source>
</evidence>
<dbReference type="EMBL" id="CM020618">
    <property type="protein sequence ID" value="KAK1860934.1"/>
    <property type="molecule type" value="Genomic_DNA"/>
</dbReference>
<gene>
    <name evidence="1" type="ORF">I4F81_003520</name>
</gene>